<dbReference type="EMBL" id="VIEB01000682">
    <property type="protein sequence ID" value="TQD83333.1"/>
    <property type="molecule type" value="Genomic_DNA"/>
</dbReference>
<evidence type="ECO:0000313" key="5">
    <source>
        <dbReference type="Proteomes" id="UP000315295"/>
    </source>
</evidence>
<keyword evidence="3" id="KW-0812">Transmembrane</keyword>
<evidence type="ECO:0000256" key="1">
    <source>
        <dbReference type="ARBA" id="ARBA00004370"/>
    </source>
</evidence>
<organism evidence="4 5">
    <name type="scientific">Malus baccata</name>
    <name type="common">Siberian crab apple</name>
    <name type="synonym">Pyrus baccata</name>
    <dbReference type="NCBI Taxonomy" id="106549"/>
    <lineage>
        <taxon>Eukaryota</taxon>
        <taxon>Viridiplantae</taxon>
        <taxon>Streptophyta</taxon>
        <taxon>Embryophyta</taxon>
        <taxon>Tracheophyta</taxon>
        <taxon>Spermatophyta</taxon>
        <taxon>Magnoliopsida</taxon>
        <taxon>eudicotyledons</taxon>
        <taxon>Gunneridae</taxon>
        <taxon>Pentapetalae</taxon>
        <taxon>rosids</taxon>
        <taxon>fabids</taxon>
        <taxon>Rosales</taxon>
        <taxon>Rosaceae</taxon>
        <taxon>Amygdaloideae</taxon>
        <taxon>Maleae</taxon>
        <taxon>Malus</taxon>
    </lineage>
</organism>
<evidence type="ECO:0000256" key="2">
    <source>
        <dbReference type="ARBA" id="ARBA00023136"/>
    </source>
</evidence>
<evidence type="ECO:0000313" key="4">
    <source>
        <dbReference type="EMBL" id="TQD83333.1"/>
    </source>
</evidence>
<dbReference type="Proteomes" id="UP000315295">
    <property type="component" value="Unassembled WGS sequence"/>
</dbReference>
<dbReference type="PANTHER" id="PTHR31234">
    <property type="entry name" value="LATE EMBRYOGENESIS ABUNDANT (LEA) HYDROXYPROLINE-RICH GLYCOPROTEIN FAMILY"/>
    <property type="match status" value="1"/>
</dbReference>
<comment type="caution">
    <text evidence="4">The sequence shown here is derived from an EMBL/GenBank/DDBJ whole genome shotgun (WGS) entry which is preliminary data.</text>
</comment>
<evidence type="ECO:0000256" key="3">
    <source>
        <dbReference type="SAM" id="Phobius"/>
    </source>
</evidence>
<reference evidence="4 5" key="1">
    <citation type="journal article" date="2019" name="G3 (Bethesda)">
        <title>Sequencing of a Wild Apple (Malus baccata) Genome Unravels the Differences Between Cultivated and Wild Apple Species Regarding Disease Resistance and Cold Tolerance.</title>
        <authorList>
            <person name="Chen X."/>
        </authorList>
    </citation>
    <scope>NUCLEOTIDE SEQUENCE [LARGE SCALE GENOMIC DNA]</scope>
    <source>
        <strain evidence="5">cv. Shandingzi</strain>
        <tissue evidence="4">Leaves</tissue>
    </source>
</reference>
<keyword evidence="3" id="KW-1133">Transmembrane helix</keyword>
<feature type="transmembrane region" description="Helical" evidence="3">
    <location>
        <begin position="12"/>
        <end position="33"/>
    </location>
</feature>
<protein>
    <recommendedName>
        <fullName evidence="6">Late embryogenesis abundant protein LEA-2 subgroup domain-containing protein</fullName>
    </recommendedName>
</protein>
<gene>
    <name evidence="4" type="ORF">C1H46_031120</name>
</gene>
<sequence length="167" mass="19573">MFGRHGRYCCCIFLGCITYFFIFIAFIIFWLIFLPQEPKFVITDASLTQFNFTSTNNTLNYNLTVNININIRNPSKKVAHRDTYDLNPLLFKGLRPVTALTNEEASNFRNNTVFDITLKIYFKYWTKIAVYKDEKELQMACYLKVPLSSTRKLAENFQSTKCDKADH</sequence>
<keyword evidence="2 3" id="KW-0472">Membrane</keyword>
<accession>A0A540LA25</accession>
<dbReference type="InterPro" id="IPR044839">
    <property type="entry name" value="NDR1-like"/>
</dbReference>
<dbReference type="PANTHER" id="PTHR31234:SF2">
    <property type="entry name" value="OS05G0199100 PROTEIN"/>
    <property type="match status" value="1"/>
</dbReference>
<dbReference type="GO" id="GO:0098542">
    <property type="term" value="P:defense response to other organism"/>
    <property type="evidence" value="ECO:0007669"/>
    <property type="project" value="InterPro"/>
</dbReference>
<comment type="subcellular location">
    <subcellularLocation>
        <location evidence="1">Membrane</location>
    </subcellularLocation>
</comment>
<evidence type="ECO:0008006" key="6">
    <source>
        <dbReference type="Google" id="ProtNLM"/>
    </source>
</evidence>
<keyword evidence="5" id="KW-1185">Reference proteome</keyword>
<dbReference type="STRING" id="106549.A0A540LA25"/>
<dbReference type="AlphaFoldDB" id="A0A540LA25"/>
<proteinExistence type="predicted"/>
<dbReference type="GO" id="GO:0005886">
    <property type="term" value="C:plasma membrane"/>
    <property type="evidence" value="ECO:0007669"/>
    <property type="project" value="TreeGrafter"/>
</dbReference>
<name>A0A540LA25_MALBA</name>